<evidence type="ECO:0000313" key="2">
    <source>
        <dbReference type="Proteomes" id="UP000429595"/>
    </source>
</evidence>
<dbReference type="AlphaFoldDB" id="A0A6I1FP75"/>
<name>A0A6I1FP75_9BACI</name>
<proteinExistence type="predicted"/>
<accession>A0A6I1FP75</accession>
<protein>
    <submittedName>
        <fullName evidence="1">Uncharacterized protein</fullName>
    </submittedName>
</protein>
<dbReference type="RefSeq" id="WP_152150229.1">
    <property type="nucleotide sequence ID" value="NZ_WEIO01000002.1"/>
</dbReference>
<keyword evidence="2" id="KW-1185">Reference proteome</keyword>
<dbReference type="EMBL" id="WEIO01000002">
    <property type="protein sequence ID" value="KAB7708244.1"/>
    <property type="molecule type" value="Genomic_DNA"/>
</dbReference>
<evidence type="ECO:0000313" key="1">
    <source>
        <dbReference type="EMBL" id="KAB7708244.1"/>
    </source>
</evidence>
<dbReference type="Proteomes" id="UP000429595">
    <property type="component" value="Unassembled WGS sequence"/>
</dbReference>
<comment type="caution">
    <text evidence="1">The sequence shown here is derived from an EMBL/GenBank/DDBJ whole genome shotgun (WGS) entry which is preliminary data.</text>
</comment>
<organism evidence="1 2">
    <name type="scientific">Bacillus aerolatus</name>
    <dbReference type="NCBI Taxonomy" id="2653354"/>
    <lineage>
        <taxon>Bacteria</taxon>
        <taxon>Bacillati</taxon>
        <taxon>Bacillota</taxon>
        <taxon>Bacilli</taxon>
        <taxon>Bacillales</taxon>
        <taxon>Bacillaceae</taxon>
        <taxon>Bacillus</taxon>
    </lineage>
</organism>
<gene>
    <name evidence="1" type="ORF">F9802_05970</name>
</gene>
<reference evidence="1 2" key="1">
    <citation type="submission" date="2019-10" db="EMBL/GenBank/DDBJ databases">
        <title>Bacillus aerolatum sp. nov., isolated from bioaerosol of sport playgrounds.</title>
        <authorList>
            <person name="Chen P."/>
            <person name="Zhang G."/>
        </authorList>
    </citation>
    <scope>NUCLEOTIDE SEQUENCE [LARGE SCALE GENOMIC DNA]</scope>
    <source>
        <strain evidence="1 2">CX253</strain>
    </source>
</reference>
<sequence length="310" mass="35760">MKFAVAVQSIRDLKFVKEPWAPIDSQNDIEAELQTTFFRIWQDTFGEVISPDRIIFGSEFCQYRLPAARVVKKALDYCWENGMDFSFATSYVHEEKFKQLADILSLLDEAIQESEKRIEVIVNDWGVYYYTKQNFPRLDIIIGRLLNKSIRDPRVAHYYNESNAPEEGKDFFKKTGLFSEPFRQFLNDGKVSGFEFDQLIQGNSLSEEEAKQTIGLHFPFGCVASGSACMVGFIDSDKADKFRGDPECKQQCQFYVFELKNKRHLDMKNRVFQKGNTAFYSHDSGLVKTGLESLQTIENARAVYSLRLPV</sequence>